<dbReference type="EMBL" id="AE017143">
    <property type="protein sequence ID" value="AAP96001.1"/>
    <property type="molecule type" value="Genomic_DNA"/>
</dbReference>
<keyword evidence="3" id="KW-1185">Reference proteome</keyword>
<organism evidence="2 3">
    <name type="scientific">Haemophilus ducreyi (strain 35000HP / ATCC 700724)</name>
    <dbReference type="NCBI Taxonomy" id="233412"/>
    <lineage>
        <taxon>Bacteria</taxon>
        <taxon>Pseudomonadati</taxon>
        <taxon>Pseudomonadota</taxon>
        <taxon>Gammaproteobacteria</taxon>
        <taxon>Pasteurellales</taxon>
        <taxon>Pasteurellaceae</taxon>
        <taxon>Haemophilus</taxon>
    </lineage>
</organism>
<evidence type="ECO:0000313" key="2">
    <source>
        <dbReference type="EMBL" id="AAP96001.1"/>
    </source>
</evidence>
<gene>
    <name evidence="2" type="ordered locus">HD_1140</name>
</gene>
<keyword evidence="1" id="KW-0812">Transmembrane</keyword>
<feature type="transmembrane region" description="Helical" evidence="1">
    <location>
        <begin position="20"/>
        <end position="39"/>
    </location>
</feature>
<keyword evidence="1" id="KW-1133">Transmembrane helix</keyword>
<dbReference type="STRING" id="233412.HD_1140"/>
<dbReference type="AlphaFoldDB" id="Q7VM60"/>
<evidence type="ECO:0000313" key="3">
    <source>
        <dbReference type="Proteomes" id="UP000001022"/>
    </source>
</evidence>
<name>Q7VM60_HAEDU</name>
<sequence length="43" mass="4915">MLVYWLSFYFIKNSEVIMGTFGYSMMAVVASLAMILILVSNIF</sequence>
<reference evidence="3" key="1">
    <citation type="submission" date="2003-06" db="EMBL/GenBank/DDBJ databases">
        <title>The complete genome sequence of Haemophilus ducreyi.</title>
        <authorList>
            <person name="Munson R.S. Jr."/>
            <person name="Ray W.C."/>
            <person name="Mahairas G."/>
            <person name="Sabo P."/>
            <person name="Mungur R."/>
            <person name="Johnson L."/>
            <person name="Nguyen D."/>
            <person name="Wang J."/>
            <person name="Forst C."/>
            <person name="Hood L."/>
        </authorList>
    </citation>
    <scope>NUCLEOTIDE SEQUENCE [LARGE SCALE GENOMIC DNA]</scope>
    <source>
        <strain evidence="3">35000HP / ATCC 700724</strain>
    </source>
</reference>
<accession>Q7VM60</accession>
<evidence type="ECO:0000256" key="1">
    <source>
        <dbReference type="SAM" id="Phobius"/>
    </source>
</evidence>
<keyword evidence="1" id="KW-0472">Membrane</keyword>
<dbReference type="Proteomes" id="UP000001022">
    <property type="component" value="Chromosome"/>
</dbReference>
<dbReference type="HOGENOM" id="CLU_3234277_0_0_6"/>
<proteinExistence type="predicted"/>
<protein>
    <submittedName>
        <fullName evidence="2">Uncharacterized protein</fullName>
    </submittedName>
</protein>
<dbReference type="KEGG" id="hdu:HD_1140"/>